<dbReference type="eggNOG" id="KOG4294">
    <property type="taxonomic scope" value="Eukaryota"/>
</dbReference>
<keyword evidence="8 12" id="KW-0472">Membrane</keyword>
<dbReference type="PRINTS" id="PR01078">
    <property type="entry name" value="AMINACHANNEL"/>
</dbReference>
<keyword evidence="10 11" id="KW-0407">Ion channel</keyword>
<comment type="similarity">
    <text evidence="11">Belongs to the amiloride-sensitive sodium channel (TC 1.A.6) family.</text>
</comment>
<comment type="subcellular location">
    <subcellularLocation>
        <location evidence="1">Membrane</location>
        <topology evidence="1">Multi-pass membrane protein</topology>
    </subcellularLocation>
</comment>
<dbReference type="AlphaFoldDB" id="C3Y361"/>
<evidence type="ECO:0000256" key="1">
    <source>
        <dbReference type="ARBA" id="ARBA00004141"/>
    </source>
</evidence>
<evidence type="ECO:0000256" key="13">
    <source>
        <dbReference type="SAM" id="SignalP"/>
    </source>
</evidence>
<evidence type="ECO:0000256" key="7">
    <source>
        <dbReference type="ARBA" id="ARBA00023065"/>
    </source>
</evidence>
<keyword evidence="4 11" id="KW-0812">Transmembrane</keyword>
<dbReference type="GO" id="GO:0005272">
    <property type="term" value="F:sodium channel activity"/>
    <property type="evidence" value="ECO:0007669"/>
    <property type="project" value="UniProtKB-KW"/>
</dbReference>
<evidence type="ECO:0000256" key="2">
    <source>
        <dbReference type="ARBA" id="ARBA00022448"/>
    </source>
</evidence>
<name>C3Y361_BRAFL</name>
<reference evidence="14" key="1">
    <citation type="journal article" date="2008" name="Nature">
        <title>The amphioxus genome and the evolution of the chordate karyotype.</title>
        <authorList>
            <consortium name="US DOE Joint Genome Institute (JGI-PGF)"/>
            <person name="Putnam N.H."/>
            <person name="Butts T."/>
            <person name="Ferrier D.E.K."/>
            <person name="Furlong R.F."/>
            <person name="Hellsten U."/>
            <person name="Kawashima T."/>
            <person name="Robinson-Rechavi M."/>
            <person name="Shoguchi E."/>
            <person name="Terry A."/>
            <person name="Yu J.-K."/>
            <person name="Benito-Gutierrez E.L."/>
            <person name="Dubchak I."/>
            <person name="Garcia-Fernandez J."/>
            <person name="Gibson-Brown J.J."/>
            <person name="Grigoriev I.V."/>
            <person name="Horton A.C."/>
            <person name="de Jong P.J."/>
            <person name="Jurka J."/>
            <person name="Kapitonov V.V."/>
            <person name="Kohara Y."/>
            <person name="Kuroki Y."/>
            <person name="Lindquist E."/>
            <person name="Lucas S."/>
            <person name="Osoegawa K."/>
            <person name="Pennacchio L.A."/>
            <person name="Salamov A.A."/>
            <person name="Satou Y."/>
            <person name="Sauka-Spengler T."/>
            <person name="Schmutz J."/>
            <person name="Shin-I T."/>
            <person name="Toyoda A."/>
            <person name="Bronner-Fraser M."/>
            <person name="Fujiyama A."/>
            <person name="Holland L.Z."/>
            <person name="Holland P.W.H."/>
            <person name="Satoh N."/>
            <person name="Rokhsar D.S."/>
        </authorList>
    </citation>
    <scope>NUCLEOTIDE SEQUENCE [LARGE SCALE GENOMIC DNA]</scope>
    <source>
        <strain evidence="14">S238N-H82</strain>
        <tissue evidence="14">Testes</tissue>
    </source>
</reference>
<keyword evidence="2 11" id="KW-0813">Transport</keyword>
<feature type="chain" id="PRO_5002935087" evidence="13">
    <location>
        <begin position="24"/>
        <end position="330"/>
    </location>
</feature>
<evidence type="ECO:0000256" key="4">
    <source>
        <dbReference type="ARBA" id="ARBA00022692"/>
    </source>
</evidence>
<evidence type="ECO:0000256" key="10">
    <source>
        <dbReference type="ARBA" id="ARBA00023303"/>
    </source>
</evidence>
<dbReference type="PANTHER" id="PTHR11690">
    <property type="entry name" value="AMILORIDE-SENSITIVE SODIUM CHANNEL-RELATED"/>
    <property type="match status" value="1"/>
</dbReference>
<evidence type="ECO:0000313" key="14">
    <source>
        <dbReference type="EMBL" id="EEN65473.1"/>
    </source>
</evidence>
<keyword evidence="3 11" id="KW-0894">Sodium channel</keyword>
<dbReference type="PANTHER" id="PTHR11690:SF248">
    <property type="entry name" value="PICKPOCKET 17, ISOFORM A"/>
    <property type="match status" value="1"/>
</dbReference>
<dbReference type="GO" id="GO:0016020">
    <property type="term" value="C:membrane"/>
    <property type="evidence" value="ECO:0007669"/>
    <property type="project" value="UniProtKB-SubCell"/>
</dbReference>
<evidence type="ECO:0000256" key="12">
    <source>
        <dbReference type="SAM" id="Phobius"/>
    </source>
</evidence>
<keyword evidence="7 11" id="KW-0406">Ion transport</keyword>
<proteinExistence type="inferred from homology"/>
<evidence type="ECO:0000256" key="6">
    <source>
        <dbReference type="ARBA" id="ARBA00023053"/>
    </source>
</evidence>
<keyword evidence="5 12" id="KW-1133">Transmembrane helix</keyword>
<dbReference type="Pfam" id="PF00858">
    <property type="entry name" value="ASC"/>
    <property type="match status" value="1"/>
</dbReference>
<dbReference type="STRING" id="7739.C3Y361"/>
<evidence type="ECO:0000256" key="11">
    <source>
        <dbReference type="RuleBase" id="RU000679"/>
    </source>
</evidence>
<gene>
    <name evidence="14" type="ORF">BRAFLDRAFT_127015</name>
</gene>
<sequence length="330" mass="36335">MAGRKIPAAFWVCFLILLVPVLCVCIYQIFDRVSFYMSYPVTQESKDVIQVQSQAFPSVTVCNNNPVRKSAVSGTSYASLLNTDGQVRQSVENLLASTSSDAVNPSAAREILNTAYQDRRTARATGDLAGMSREDIANLGHQLSDFVMSCSYNGQQCVPTDLSSVFATFQSAKFGNCFTFNAGFQVSSKGQGLTMTLFADAGEYYEQDATWRDNCDCKHPCKEESYVTTMTSSTWAPENVLIPELNYVTPLPDVGSLIKQNVVQVKVSYLDGGYQQVEERPAYPVNQLFRDIGITIAIWFMVLLILIGIVYLIVLIIRACCGEGSGNKLI</sequence>
<keyword evidence="9 11" id="KW-0739">Sodium transport</keyword>
<keyword evidence="13" id="KW-0732">Signal</keyword>
<keyword evidence="6" id="KW-0915">Sodium</keyword>
<evidence type="ECO:0000256" key="5">
    <source>
        <dbReference type="ARBA" id="ARBA00022989"/>
    </source>
</evidence>
<dbReference type="EMBL" id="GG666482">
    <property type="protein sequence ID" value="EEN65473.1"/>
    <property type="molecule type" value="Genomic_DNA"/>
</dbReference>
<feature type="signal peptide" evidence="13">
    <location>
        <begin position="1"/>
        <end position="23"/>
    </location>
</feature>
<dbReference type="InParanoid" id="C3Y361"/>
<dbReference type="Gene3D" id="2.60.470.10">
    <property type="entry name" value="Acid-sensing ion channels like domains"/>
    <property type="match status" value="1"/>
</dbReference>
<evidence type="ECO:0000256" key="9">
    <source>
        <dbReference type="ARBA" id="ARBA00023201"/>
    </source>
</evidence>
<evidence type="ECO:0000256" key="8">
    <source>
        <dbReference type="ARBA" id="ARBA00023136"/>
    </source>
</evidence>
<evidence type="ECO:0000256" key="3">
    <source>
        <dbReference type="ARBA" id="ARBA00022461"/>
    </source>
</evidence>
<dbReference type="InterPro" id="IPR001873">
    <property type="entry name" value="ENaC"/>
</dbReference>
<protein>
    <submittedName>
        <fullName evidence="14">Uncharacterized protein</fullName>
    </submittedName>
</protein>
<organism>
    <name type="scientific">Branchiostoma floridae</name>
    <name type="common">Florida lancelet</name>
    <name type="synonym">Amphioxus</name>
    <dbReference type="NCBI Taxonomy" id="7739"/>
    <lineage>
        <taxon>Eukaryota</taxon>
        <taxon>Metazoa</taxon>
        <taxon>Chordata</taxon>
        <taxon>Cephalochordata</taxon>
        <taxon>Leptocardii</taxon>
        <taxon>Amphioxiformes</taxon>
        <taxon>Branchiostomatidae</taxon>
        <taxon>Branchiostoma</taxon>
    </lineage>
</organism>
<accession>C3Y361</accession>
<feature type="transmembrane region" description="Helical" evidence="12">
    <location>
        <begin position="296"/>
        <end position="321"/>
    </location>
</feature>